<accession>A0A4C1YNW3</accession>
<proteinExistence type="predicted"/>
<sequence>MVRFEELKFVCKSLRTPQRCMWVYGYCSKTSKFIPRPIHFVRPGEIADLRVQYNARNSAAVKLATEASQGRKNGTREKRRKRRGALNLRITSIAGDSKRQSFFVVNILGRNRSPYGEGIDREIMAGRRERSRPPELSVTDRRIQPAHFRAASKLAMVRFYDSIL</sequence>
<keyword evidence="2" id="KW-1185">Reference proteome</keyword>
<dbReference type="AlphaFoldDB" id="A0A4C1YNW3"/>
<name>A0A4C1YNW3_EUMVA</name>
<evidence type="ECO:0000313" key="2">
    <source>
        <dbReference type="Proteomes" id="UP000299102"/>
    </source>
</evidence>
<evidence type="ECO:0000313" key="1">
    <source>
        <dbReference type="EMBL" id="GBP76592.1"/>
    </source>
</evidence>
<dbReference type="Proteomes" id="UP000299102">
    <property type="component" value="Unassembled WGS sequence"/>
</dbReference>
<dbReference type="OrthoDB" id="71307at2759"/>
<gene>
    <name evidence="1" type="ORF">EVAR_58108_1</name>
</gene>
<reference evidence="1 2" key="1">
    <citation type="journal article" date="2019" name="Commun. Biol.">
        <title>The bagworm genome reveals a unique fibroin gene that provides high tensile strength.</title>
        <authorList>
            <person name="Kono N."/>
            <person name="Nakamura H."/>
            <person name="Ohtoshi R."/>
            <person name="Tomita M."/>
            <person name="Numata K."/>
            <person name="Arakawa K."/>
        </authorList>
    </citation>
    <scope>NUCLEOTIDE SEQUENCE [LARGE SCALE GENOMIC DNA]</scope>
</reference>
<comment type="caution">
    <text evidence="1">The sequence shown here is derived from an EMBL/GenBank/DDBJ whole genome shotgun (WGS) entry which is preliminary data.</text>
</comment>
<organism evidence="1 2">
    <name type="scientific">Eumeta variegata</name>
    <name type="common">Bagworm moth</name>
    <name type="synonym">Eumeta japonica</name>
    <dbReference type="NCBI Taxonomy" id="151549"/>
    <lineage>
        <taxon>Eukaryota</taxon>
        <taxon>Metazoa</taxon>
        <taxon>Ecdysozoa</taxon>
        <taxon>Arthropoda</taxon>
        <taxon>Hexapoda</taxon>
        <taxon>Insecta</taxon>
        <taxon>Pterygota</taxon>
        <taxon>Neoptera</taxon>
        <taxon>Endopterygota</taxon>
        <taxon>Lepidoptera</taxon>
        <taxon>Glossata</taxon>
        <taxon>Ditrysia</taxon>
        <taxon>Tineoidea</taxon>
        <taxon>Psychidae</taxon>
        <taxon>Oiketicinae</taxon>
        <taxon>Eumeta</taxon>
    </lineage>
</organism>
<dbReference type="EMBL" id="BGZK01001294">
    <property type="protein sequence ID" value="GBP76592.1"/>
    <property type="molecule type" value="Genomic_DNA"/>
</dbReference>
<protein>
    <submittedName>
        <fullName evidence="1">Uncharacterized protein</fullName>
    </submittedName>
</protein>